<accession>A0AAD1UQA2</accession>
<gene>
    <name evidence="2" type="ORF">ECRASSUSDP1_LOCUS10708</name>
</gene>
<evidence type="ECO:0000313" key="3">
    <source>
        <dbReference type="Proteomes" id="UP001295684"/>
    </source>
</evidence>
<comment type="caution">
    <text evidence="2">The sequence shown here is derived from an EMBL/GenBank/DDBJ whole genome shotgun (WGS) entry which is preliminary data.</text>
</comment>
<protein>
    <submittedName>
        <fullName evidence="2">Uncharacterized protein</fullName>
    </submittedName>
</protein>
<keyword evidence="1" id="KW-0732">Signal</keyword>
<dbReference type="Proteomes" id="UP001295684">
    <property type="component" value="Unassembled WGS sequence"/>
</dbReference>
<feature type="signal peptide" evidence="1">
    <location>
        <begin position="1"/>
        <end position="25"/>
    </location>
</feature>
<proteinExistence type="predicted"/>
<keyword evidence="3" id="KW-1185">Reference proteome</keyword>
<name>A0AAD1UQA2_EUPCR</name>
<organism evidence="2 3">
    <name type="scientific">Euplotes crassus</name>
    <dbReference type="NCBI Taxonomy" id="5936"/>
    <lineage>
        <taxon>Eukaryota</taxon>
        <taxon>Sar</taxon>
        <taxon>Alveolata</taxon>
        <taxon>Ciliophora</taxon>
        <taxon>Intramacronucleata</taxon>
        <taxon>Spirotrichea</taxon>
        <taxon>Hypotrichia</taxon>
        <taxon>Euplotida</taxon>
        <taxon>Euplotidae</taxon>
        <taxon>Moneuplotes</taxon>
    </lineage>
</organism>
<dbReference type="AlphaFoldDB" id="A0AAD1UQA2"/>
<feature type="chain" id="PRO_5042251625" evidence="1">
    <location>
        <begin position="26"/>
        <end position="108"/>
    </location>
</feature>
<evidence type="ECO:0000256" key="1">
    <source>
        <dbReference type="SAM" id="SignalP"/>
    </source>
</evidence>
<reference evidence="2" key="1">
    <citation type="submission" date="2023-07" db="EMBL/GenBank/DDBJ databases">
        <authorList>
            <consortium name="AG Swart"/>
            <person name="Singh M."/>
            <person name="Singh A."/>
            <person name="Seah K."/>
            <person name="Emmerich C."/>
        </authorList>
    </citation>
    <scope>NUCLEOTIDE SEQUENCE</scope>
    <source>
        <strain evidence="2">DP1</strain>
    </source>
</reference>
<evidence type="ECO:0000313" key="2">
    <source>
        <dbReference type="EMBL" id="CAI2369409.1"/>
    </source>
</evidence>
<sequence>MILWAMSYITLVGCLILCVKIKISSKNPCSVDDKKKVTKVEKLQIKAQGDGCTIDISGSHLGIKQEDQNGLSRFAVKPATKRINIEELVKKYRDRTSMRKNNNPEYDV</sequence>
<dbReference type="EMBL" id="CAMPGE010010562">
    <property type="protein sequence ID" value="CAI2369409.1"/>
    <property type="molecule type" value="Genomic_DNA"/>
</dbReference>